<keyword evidence="4" id="KW-1185">Reference proteome</keyword>
<evidence type="ECO:0000313" key="4">
    <source>
        <dbReference type="Proteomes" id="UP000005240"/>
    </source>
</evidence>
<dbReference type="AlphaFoldDB" id="A0A0C4FBF3"/>
<dbReference type="VEuPathDB" id="FungiDB:PTTG_10550"/>
<protein>
    <submittedName>
        <fullName evidence="2 3">Uncharacterized protein</fullName>
    </submittedName>
</protein>
<reference evidence="3" key="4">
    <citation type="submission" date="2025-05" db="UniProtKB">
        <authorList>
            <consortium name="EnsemblFungi"/>
        </authorList>
    </citation>
    <scope>IDENTIFICATION</scope>
    <source>
        <strain evidence="3">isolate 1-1 / race 1 (BBBD)</strain>
    </source>
</reference>
<reference evidence="2" key="1">
    <citation type="submission" date="2009-11" db="EMBL/GenBank/DDBJ databases">
        <authorList>
            <consortium name="The Broad Institute Genome Sequencing Platform"/>
            <person name="Ward D."/>
            <person name="Feldgarden M."/>
            <person name="Earl A."/>
            <person name="Young S.K."/>
            <person name="Zeng Q."/>
            <person name="Koehrsen M."/>
            <person name="Alvarado L."/>
            <person name="Berlin A."/>
            <person name="Bochicchio J."/>
            <person name="Borenstein D."/>
            <person name="Chapman S.B."/>
            <person name="Chen Z."/>
            <person name="Engels R."/>
            <person name="Freedman E."/>
            <person name="Gellesch M."/>
            <person name="Goldberg J."/>
            <person name="Griggs A."/>
            <person name="Gujja S."/>
            <person name="Heilman E."/>
            <person name="Heiman D."/>
            <person name="Hepburn T."/>
            <person name="Howarth C."/>
            <person name="Jen D."/>
            <person name="Larson L."/>
            <person name="Lewis B."/>
            <person name="Mehta T."/>
            <person name="Park D."/>
            <person name="Pearson M."/>
            <person name="Roberts A."/>
            <person name="Saif S."/>
            <person name="Shea T."/>
            <person name="Shenoy N."/>
            <person name="Sisk P."/>
            <person name="Stolte C."/>
            <person name="Sykes S."/>
            <person name="Thomson T."/>
            <person name="Walk T."/>
            <person name="White J."/>
            <person name="Yandava C."/>
            <person name="Izard J."/>
            <person name="Baranova O.V."/>
            <person name="Blanton J.M."/>
            <person name="Tanner A.C."/>
            <person name="Dewhirst F.E."/>
            <person name="Haas B."/>
            <person name="Nusbaum C."/>
            <person name="Birren B."/>
        </authorList>
    </citation>
    <scope>NUCLEOTIDE SEQUENCE [LARGE SCALE GENOMIC DNA]</scope>
    <source>
        <strain evidence="2">1-1 BBBD Race 1</strain>
    </source>
</reference>
<reference evidence="3 4" key="3">
    <citation type="journal article" date="2017" name="G3 (Bethesda)">
        <title>Comparative analysis highlights variable genome content of wheat rusts and divergence of the mating loci.</title>
        <authorList>
            <person name="Cuomo C.A."/>
            <person name="Bakkeren G."/>
            <person name="Khalil H.B."/>
            <person name="Panwar V."/>
            <person name="Joly D."/>
            <person name="Linning R."/>
            <person name="Sakthikumar S."/>
            <person name="Song X."/>
            <person name="Adiconis X."/>
            <person name="Fan L."/>
            <person name="Goldberg J.M."/>
            <person name="Levin J.Z."/>
            <person name="Young S."/>
            <person name="Zeng Q."/>
            <person name="Anikster Y."/>
            <person name="Bruce M."/>
            <person name="Wang M."/>
            <person name="Yin C."/>
            <person name="McCallum B."/>
            <person name="Szabo L.J."/>
            <person name="Hulbert S."/>
            <person name="Chen X."/>
            <person name="Fellers J.P."/>
        </authorList>
    </citation>
    <scope>NUCLEOTIDE SEQUENCE</scope>
    <source>
        <strain evidence="3">isolate 1-1 / race 1 (BBBD)</strain>
        <strain evidence="4">Isolate 1-1 / race 1 (BBBD)</strain>
    </source>
</reference>
<gene>
    <name evidence="2" type="ORF">PTTG_10550</name>
</gene>
<evidence type="ECO:0000313" key="3">
    <source>
        <dbReference type="EnsemblFungi" id="PTTG_10550-t43_1-p1"/>
    </source>
</evidence>
<evidence type="ECO:0000256" key="1">
    <source>
        <dbReference type="SAM" id="MobiDB-lite"/>
    </source>
</evidence>
<evidence type="ECO:0000313" key="2">
    <source>
        <dbReference type="EMBL" id="OAV86230.1"/>
    </source>
</evidence>
<name>A0A0C4FBF3_PUCT1</name>
<reference evidence="2" key="2">
    <citation type="submission" date="2016-05" db="EMBL/GenBank/DDBJ databases">
        <title>Comparative analysis highlights variable genome content of wheat rusts and divergence of the mating loci.</title>
        <authorList>
            <person name="Cuomo C.A."/>
            <person name="Bakkeren G."/>
            <person name="Szabo L."/>
            <person name="Khalil H."/>
            <person name="Joly D."/>
            <person name="Goldberg J."/>
            <person name="Young S."/>
            <person name="Zeng Q."/>
            <person name="Fellers J."/>
        </authorList>
    </citation>
    <scope>NUCLEOTIDE SEQUENCE [LARGE SCALE GENOMIC DNA]</scope>
    <source>
        <strain evidence="2">1-1 BBBD Race 1</strain>
    </source>
</reference>
<accession>A0A0C4FBF3</accession>
<feature type="region of interest" description="Disordered" evidence="1">
    <location>
        <begin position="126"/>
        <end position="183"/>
    </location>
</feature>
<dbReference type="Proteomes" id="UP000005240">
    <property type="component" value="Unassembled WGS sequence"/>
</dbReference>
<dbReference type="EnsemblFungi" id="PTTG_10550-t43_1">
    <property type="protein sequence ID" value="PTTG_10550-t43_1-p1"/>
    <property type="gene ID" value="PTTG_10550"/>
</dbReference>
<organism evidence="2">
    <name type="scientific">Puccinia triticina (isolate 1-1 / race 1 (BBBD))</name>
    <name type="common">Brown leaf rust fungus</name>
    <dbReference type="NCBI Taxonomy" id="630390"/>
    <lineage>
        <taxon>Eukaryota</taxon>
        <taxon>Fungi</taxon>
        <taxon>Dikarya</taxon>
        <taxon>Basidiomycota</taxon>
        <taxon>Pucciniomycotina</taxon>
        <taxon>Pucciniomycetes</taxon>
        <taxon>Pucciniales</taxon>
        <taxon>Pucciniaceae</taxon>
        <taxon>Puccinia</taxon>
    </lineage>
</organism>
<sequence>MNGALEWTNVKQHSRIRTLKAWLPAGPLCLAQDPLFSHLIHALVHNASNALDPLTPPPPCFTTKTQPAQPTHKTPPPAHSKFLNPLEIEQHADHSFPVPTGPPSPPQRLSRSLSLLMRILVSHKPPPLAPGDHSYSPAPPRSQSPPLHQIVLHKPLPLAPGDRSQSPAPPRLQSPPLQSHLQGYRSDTPVVCLDAACWT</sequence>
<dbReference type="EMBL" id="ADAS02001416">
    <property type="protein sequence ID" value="OAV86230.1"/>
    <property type="molecule type" value="Genomic_DNA"/>
</dbReference>
<proteinExistence type="predicted"/>